<organism evidence="1 2">
    <name type="scientific">Ottowia flava</name>
    <dbReference type="NCBI Taxonomy" id="2675430"/>
    <lineage>
        <taxon>Bacteria</taxon>
        <taxon>Pseudomonadati</taxon>
        <taxon>Pseudomonadota</taxon>
        <taxon>Betaproteobacteria</taxon>
        <taxon>Burkholderiales</taxon>
        <taxon>Comamonadaceae</taxon>
        <taxon>Ottowia</taxon>
    </lineage>
</organism>
<reference evidence="2" key="1">
    <citation type="journal article" date="2019" name="Int. J. Syst. Evol. Microbiol.">
        <title>The Global Catalogue of Microorganisms (GCM) 10K type strain sequencing project: providing services to taxonomists for standard genome sequencing and annotation.</title>
        <authorList>
            <consortium name="The Broad Institute Genomics Platform"/>
            <consortium name="The Broad Institute Genome Sequencing Center for Infectious Disease"/>
            <person name="Wu L."/>
            <person name="Ma J."/>
        </authorList>
    </citation>
    <scope>NUCLEOTIDE SEQUENCE [LARGE SCALE GENOMIC DNA]</scope>
    <source>
        <strain evidence="2">LMG 29247</strain>
    </source>
</reference>
<keyword evidence="2" id="KW-1185">Reference proteome</keyword>
<name>A0ABW4KR12_9BURK</name>
<evidence type="ECO:0000313" key="2">
    <source>
        <dbReference type="Proteomes" id="UP001597304"/>
    </source>
</evidence>
<gene>
    <name evidence="1" type="ORF">ACFSF0_07790</name>
</gene>
<accession>A0ABW4KR12</accession>
<sequence length="246" mass="27311">MSADGDALMLRFQELTAKIQSGPKADLAVNLSVPLSVDALAREVLRHAPPRPLEIERAIEQVEDAVMPARAQLPEAFTLQIDDALLRAMAEDGAELPDAESVWLNIDAVEHLFNRLVARAEGRPATQDALPVDPGSAALDRAARDAAPLGLGRRRTSALNVRHDRPDFRAHPLRSAPSPAELRFWLAGMRWAAWTVATSSRWLRSATHDDGRSRPRSEQRCGRMPRWLKSTAMRYRLGVRALLRSQ</sequence>
<evidence type="ECO:0000313" key="1">
    <source>
        <dbReference type="EMBL" id="MFD1710504.1"/>
    </source>
</evidence>
<dbReference type="RefSeq" id="WP_147912630.1">
    <property type="nucleotide sequence ID" value="NZ_JBHUEJ010000016.1"/>
</dbReference>
<dbReference type="EMBL" id="JBHUEJ010000016">
    <property type="protein sequence ID" value="MFD1710504.1"/>
    <property type="molecule type" value="Genomic_DNA"/>
</dbReference>
<dbReference type="Proteomes" id="UP001597304">
    <property type="component" value="Unassembled WGS sequence"/>
</dbReference>
<protein>
    <submittedName>
        <fullName evidence="1">Uncharacterized protein</fullName>
    </submittedName>
</protein>
<comment type="caution">
    <text evidence="1">The sequence shown here is derived from an EMBL/GenBank/DDBJ whole genome shotgun (WGS) entry which is preliminary data.</text>
</comment>
<proteinExistence type="predicted"/>